<keyword evidence="4" id="KW-1185">Reference proteome</keyword>
<feature type="domain" description="M23ase beta-sheet core" evidence="2">
    <location>
        <begin position="210"/>
        <end position="304"/>
    </location>
</feature>
<sequence length="313" mass="34709">MKTGKPSPCVAPAYKAKPLFYLYCWLFFLSTAHFTYSRPPVLTIQDLDLSDPLFKQYTQEVSDNYAAIAREEDVQVNLYTYRAQTNDDLLSLAARCNIPYETIALANKLAFLDSPIANTLLYLCTCPGLFIPEKPLTPLEFILKTRYPDTKGYFVCTVNGERYVFVPEQKLNPTERFFFVDSAMTPPLEKGVISSAFGMRVHPFTGKQSFHKGVDIAAPEGAAVYACKSGITLVTGTNDLYGNYIILQHDNNTQSLYAHLHTVATEKGETVTRGTQIGTVGNTGMSTGAHLHFEIQSGGKAQDPSAVVKKFLR</sequence>
<dbReference type="SUPFAM" id="SSF51261">
    <property type="entry name" value="Duplicated hybrid motif"/>
    <property type="match status" value="1"/>
</dbReference>
<comment type="caution">
    <text evidence="3">The sequence shown here is derived from an EMBL/GenBank/DDBJ whole genome shotgun (WGS) entry which is preliminary data.</text>
</comment>
<evidence type="ECO:0000256" key="1">
    <source>
        <dbReference type="SAM" id="Phobius"/>
    </source>
</evidence>
<dbReference type="InterPro" id="IPR011055">
    <property type="entry name" value="Dup_hybrid_motif"/>
</dbReference>
<dbReference type="EMBL" id="AWVH01000016">
    <property type="protein sequence ID" value="ERJ93819.1"/>
    <property type="molecule type" value="Genomic_DNA"/>
</dbReference>
<dbReference type="PANTHER" id="PTHR21666:SF270">
    <property type="entry name" value="MUREIN HYDROLASE ACTIVATOR ENVC"/>
    <property type="match status" value="1"/>
</dbReference>
<dbReference type="InterPro" id="IPR016047">
    <property type="entry name" value="M23ase_b-sheet_dom"/>
</dbReference>
<proteinExistence type="predicted"/>
<evidence type="ECO:0000313" key="4">
    <source>
        <dbReference type="Proteomes" id="UP000016649"/>
    </source>
</evidence>
<dbReference type="CDD" id="cd12797">
    <property type="entry name" value="M23_peptidase"/>
    <property type="match status" value="1"/>
</dbReference>
<evidence type="ECO:0000313" key="3">
    <source>
        <dbReference type="EMBL" id="ERJ93819.1"/>
    </source>
</evidence>
<dbReference type="RefSeq" id="WP_021686513.1">
    <property type="nucleotide sequence ID" value="NZ_KI260560.1"/>
</dbReference>
<gene>
    <name evidence="3" type="ORF">HMPREF9193_00663</name>
</gene>
<accession>A0ABN0P074</accession>
<dbReference type="PANTHER" id="PTHR21666">
    <property type="entry name" value="PEPTIDASE-RELATED"/>
    <property type="match status" value="1"/>
</dbReference>
<reference evidence="3 4" key="1">
    <citation type="submission" date="2013-08" db="EMBL/GenBank/DDBJ databases">
        <authorList>
            <person name="Weinstock G."/>
            <person name="Sodergren E."/>
            <person name="Wylie T."/>
            <person name="Fulton L."/>
            <person name="Fulton R."/>
            <person name="Fronick C."/>
            <person name="O'Laughlin M."/>
            <person name="Godfrey J."/>
            <person name="Miner T."/>
            <person name="Herter B."/>
            <person name="Appelbaum E."/>
            <person name="Cordes M."/>
            <person name="Lek S."/>
            <person name="Wollam A."/>
            <person name="Pepin K.H."/>
            <person name="Palsikar V.B."/>
            <person name="Mitreva M."/>
            <person name="Wilson R.K."/>
        </authorList>
    </citation>
    <scope>NUCLEOTIDE SEQUENCE [LARGE SCALE GENOMIC DNA]</scope>
    <source>
        <strain evidence="3 4">ATCC 700332</strain>
    </source>
</reference>
<keyword evidence="1" id="KW-0812">Transmembrane</keyword>
<evidence type="ECO:0000259" key="2">
    <source>
        <dbReference type="Pfam" id="PF01551"/>
    </source>
</evidence>
<protein>
    <submittedName>
        <fullName evidence="3">Peptidase, M23 family</fullName>
    </submittedName>
</protein>
<dbReference type="Gene3D" id="2.70.70.10">
    <property type="entry name" value="Glucose Permease (Domain IIA)"/>
    <property type="match status" value="1"/>
</dbReference>
<keyword evidence="1" id="KW-0472">Membrane</keyword>
<dbReference type="InterPro" id="IPR050570">
    <property type="entry name" value="Cell_wall_metabolism_enzyme"/>
</dbReference>
<feature type="transmembrane region" description="Helical" evidence="1">
    <location>
        <begin position="20"/>
        <end position="36"/>
    </location>
</feature>
<name>A0ABN0P074_TRELE</name>
<organism evidence="3 4">
    <name type="scientific">Treponema lecithinolyticum ATCC 700332</name>
    <dbReference type="NCBI Taxonomy" id="1321815"/>
    <lineage>
        <taxon>Bacteria</taxon>
        <taxon>Pseudomonadati</taxon>
        <taxon>Spirochaetota</taxon>
        <taxon>Spirochaetia</taxon>
        <taxon>Spirochaetales</taxon>
        <taxon>Treponemataceae</taxon>
        <taxon>Treponema</taxon>
    </lineage>
</organism>
<keyword evidence="1" id="KW-1133">Transmembrane helix</keyword>
<dbReference type="Pfam" id="PF01551">
    <property type="entry name" value="Peptidase_M23"/>
    <property type="match status" value="1"/>
</dbReference>
<dbReference type="Proteomes" id="UP000016649">
    <property type="component" value="Unassembled WGS sequence"/>
</dbReference>